<dbReference type="EMBL" id="RCCT01000009">
    <property type="protein sequence ID" value="RLJ98469.1"/>
    <property type="molecule type" value="Genomic_DNA"/>
</dbReference>
<dbReference type="STRING" id="981384.GCA_000192475_00283"/>
<dbReference type="Proteomes" id="UP000271700">
    <property type="component" value="Unassembled WGS sequence"/>
</dbReference>
<reference evidence="1 2" key="1">
    <citation type="submission" date="2018-10" db="EMBL/GenBank/DDBJ databases">
        <title>Genomic Encyclopedia of Archaeal and Bacterial Type Strains, Phase II (KMG-II): from individual species to whole genera.</title>
        <authorList>
            <person name="Goeker M."/>
        </authorList>
    </citation>
    <scope>NUCLEOTIDE SEQUENCE [LARGE SCALE GENOMIC DNA]</scope>
    <source>
        <strain evidence="1 2">DSM 29317</strain>
    </source>
</reference>
<evidence type="ECO:0000313" key="2">
    <source>
        <dbReference type="Proteomes" id="UP000271700"/>
    </source>
</evidence>
<keyword evidence="2" id="KW-1185">Reference proteome</keyword>
<accession>A0A497YRD2</accession>
<sequence>MEKVLGFGGFFFWADEPANLAAWYRDKLGINLVPNDYETPCWTQEAGETVFALFEKVTEYFGDQEKASMLNFRVCDIEKISHNSNLRVLTSAEIRYRHIRMANSRGSMILKVIQQSFGNRPSIRLASRCSNWLSWDRLSDLHVLARPCTM</sequence>
<name>A0A497YRD2_9RHOB</name>
<evidence type="ECO:0000313" key="1">
    <source>
        <dbReference type="EMBL" id="RLJ98469.1"/>
    </source>
</evidence>
<organism evidence="1 2">
    <name type="scientific">Ruegeria conchae</name>
    <dbReference type="NCBI Taxonomy" id="981384"/>
    <lineage>
        <taxon>Bacteria</taxon>
        <taxon>Pseudomonadati</taxon>
        <taxon>Pseudomonadota</taxon>
        <taxon>Alphaproteobacteria</taxon>
        <taxon>Rhodobacterales</taxon>
        <taxon>Roseobacteraceae</taxon>
        <taxon>Ruegeria</taxon>
    </lineage>
</organism>
<dbReference type="RefSeq" id="WP_010443381.1">
    <property type="nucleotide sequence ID" value="NZ_AEYW01000024.1"/>
</dbReference>
<comment type="caution">
    <text evidence="1">The sequence shown here is derived from an EMBL/GenBank/DDBJ whole genome shotgun (WGS) entry which is preliminary data.</text>
</comment>
<gene>
    <name evidence="1" type="ORF">CLV75_4168</name>
</gene>
<proteinExistence type="predicted"/>
<protein>
    <recommendedName>
        <fullName evidence="3">Glyoxalase/bleomycin resistance protein/dioxygenase superfamily protein</fullName>
    </recommendedName>
</protein>
<dbReference type="AlphaFoldDB" id="A0A497YRD2"/>
<evidence type="ECO:0008006" key="3">
    <source>
        <dbReference type="Google" id="ProtNLM"/>
    </source>
</evidence>